<dbReference type="InParanoid" id="M0ME33"/>
<dbReference type="AlphaFoldDB" id="M0ME33"/>
<dbReference type="PATRIC" id="fig|1227455.4.peg.2209"/>
<evidence type="ECO:0000259" key="4">
    <source>
        <dbReference type="Pfam" id="PF24281"/>
    </source>
</evidence>
<evidence type="ECO:0000313" key="6">
    <source>
        <dbReference type="Proteomes" id="UP000011669"/>
    </source>
</evidence>
<dbReference type="EMBL" id="AOMD01000025">
    <property type="protein sequence ID" value="EMA44007.1"/>
    <property type="molecule type" value="Genomic_DNA"/>
</dbReference>
<sequence length="251" mass="28826">MREFTFAIDYDAGADPIMDVCIEWPSVVAHSLDGFVTEDRFWRIERISGPERALDRIEDVRFDGTKCGESITERDCEAARYHDVLERSADELVIYTYLEDIAECESVHTLAGKHLPSGLVFETRRQGSRHQWRVLMRSDARVGVLYDEIGARLRDGLSFRMGHLRDADGWQRDSLTTLSMPDEQRTALRAAVEGGYYETPRATTLDDLADELSVPRSTLSYRLRQAETRLARRCVGDATDDRWLRDRETSE</sequence>
<dbReference type="Pfam" id="PF04967">
    <property type="entry name" value="HTH_10"/>
    <property type="match status" value="1"/>
</dbReference>
<dbReference type="STRING" id="1227455.C449_10783"/>
<feature type="domain" description="HTH bat-type" evidence="3">
    <location>
        <begin position="182"/>
        <end position="231"/>
    </location>
</feature>
<keyword evidence="6" id="KW-1185">Reference proteome</keyword>
<evidence type="ECO:0000259" key="3">
    <source>
        <dbReference type="Pfam" id="PF04967"/>
    </source>
</evidence>
<gene>
    <name evidence="5" type="ORF">C449_10783</name>
</gene>
<dbReference type="PANTHER" id="PTHR34236">
    <property type="entry name" value="DIMETHYL SULFOXIDE REDUCTASE TRANSCRIPTIONAL ACTIVATOR"/>
    <property type="match status" value="1"/>
</dbReference>
<organism evidence="5 6">
    <name type="scientific">Halococcus saccharolyticus DSM 5350</name>
    <dbReference type="NCBI Taxonomy" id="1227455"/>
    <lineage>
        <taxon>Archaea</taxon>
        <taxon>Methanobacteriati</taxon>
        <taxon>Methanobacteriota</taxon>
        <taxon>Stenosarchaea group</taxon>
        <taxon>Halobacteria</taxon>
        <taxon>Halobacteriales</taxon>
        <taxon>Halococcaceae</taxon>
        <taxon>Halococcus</taxon>
    </lineage>
</organism>
<name>M0ME33_9EURY</name>
<feature type="domain" description="HVO-2928 N-terminal" evidence="4">
    <location>
        <begin position="3"/>
        <end position="170"/>
    </location>
</feature>
<reference evidence="5 6" key="1">
    <citation type="journal article" date="2014" name="PLoS Genet.">
        <title>Phylogenetically driven sequencing of extremely halophilic archaea reveals strategies for static and dynamic osmo-response.</title>
        <authorList>
            <person name="Becker E.A."/>
            <person name="Seitzer P.M."/>
            <person name="Tritt A."/>
            <person name="Larsen D."/>
            <person name="Krusor M."/>
            <person name="Yao A.I."/>
            <person name="Wu D."/>
            <person name="Madern D."/>
            <person name="Eisen J.A."/>
            <person name="Darling A.E."/>
            <person name="Facciotti M.T."/>
        </authorList>
    </citation>
    <scope>NUCLEOTIDE SEQUENCE [LARGE SCALE GENOMIC DNA]</scope>
    <source>
        <strain evidence="5 6">DSM 5350</strain>
    </source>
</reference>
<evidence type="ECO:0000313" key="5">
    <source>
        <dbReference type="EMBL" id="EMA44007.1"/>
    </source>
</evidence>
<keyword evidence="2" id="KW-0804">Transcription</keyword>
<proteinExistence type="predicted"/>
<accession>M0ME33</accession>
<protein>
    <submittedName>
        <fullName evidence="5">Transcriptional regulator</fullName>
    </submittedName>
</protein>
<keyword evidence="1" id="KW-0805">Transcription regulation</keyword>
<dbReference type="OrthoDB" id="198846at2157"/>
<dbReference type="InterPro" id="IPR007050">
    <property type="entry name" value="HTH_bacterioopsin"/>
</dbReference>
<dbReference type="InterPro" id="IPR056529">
    <property type="entry name" value="HVO_2928_N"/>
</dbReference>
<evidence type="ECO:0000256" key="1">
    <source>
        <dbReference type="ARBA" id="ARBA00023015"/>
    </source>
</evidence>
<dbReference type="Proteomes" id="UP000011669">
    <property type="component" value="Unassembled WGS sequence"/>
</dbReference>
<dbReference type="PANTHER" id="PTHR34236:SF1">
    <property type="entry name" value="DIMETHYL SULFOXIDE REDUCTASE TRANSCRIPTIONAL ACTIVATOR"/>
    <property type="match status" value="1"/>
</dbReference>
<evidence type="ECO:0000256" key="2">
    <source>
        <dbReference type="ARBA" id="ARBA00023163"/>
    </source>
</evidence>
<dbReference type="Pfam" id="PF24281">
    <property type="entry name" value="HVO_2928_N"/>
    <property type="match status" value="1"/>
</dbReference>
<comment type="caution">
    <text evidence="5">The sequence shown here is derived from an EMBL/GenBank/DDBJ whole genome shotgun (WGS) entry which is preliminary data.</text>
</comment>
<dbReference type="RefSeq" id="WP_006078016.1">
    <property type="nucleotide sequence ID" value="NZ_AOMD01000025.1"/>
</dbReference>